<accession>A0A3L8D753</accession>
<evidence type="ECO:0000256" key="2">
    <source>
        <dbReference type="SAM" id="Phobius"/>
    </source>
</evidence>
<feature type="transmembrane region" description="Helical" evidence="2">
    <location>
        <begin position="131"/>
        <end position="152"/>
    </location>
</feature>
<protein>
    <recommendedName>
        <fullName evidence="5">ADP-ribosylation factor-like protein 6-interacting protein</fullName>
    </recommendedName>
</protein>
<reference evidence="3 4" key="1">
    <citation type="journal article" date="2018" name="Genome Res.">
        <title>The genomic architecture and molecular evolution of ant odorant receptors.</title>
        <authorList>
            <person name="McKenzie S.K."/>
            <person name="Kronauer D.J.C."/>
        </authorList>
    </citation>
    <scope>NUCLEOTIDE SEQUENCE [LARGE SCALE GENOMIC DNA]</scope>
    <source>
        <strain evidence="3">Clonal line C1</strain>
    </source>
</reference>
<feature type="compositionally biased region" description="Low complexity" evidence="1">
    <location>
        <begin position="8"/>
        <end position="22"/>
    </location>
</feature>
<comment type="caution">
    <text evidence="3">The sequence shown here is derived from an EMBL/GenBank/DDBJ whole genome shotgun (WGS) entry which is preliminary data.</text>
</comment>
<dbReference type="PANTHER" id="PTHR28640:SF1">
    <property type="entry name" value="ADP-RIBOSYLATION FACTOR-LIKE PROTEIN 6-INTERACTING PROTEIN 6"/>
    <property type="match status" value="1"/>
</dbReference>
<sequence length="206" mass="23022">MSTTFEKSNSSSLTNGSSSRLSETGHEDEPARFSRRIRLNEWTFSLSLLALSLSIVLGKLCVSYGSPLSSGNRYSIPSTFTQMYDRIPSVSGLPKLDVRRLTLLGSERFVNVGNEYAGAAANALLTFYQQYSWLLEATVCGLLVTSFTWFIIYKDSNVPGINPPYPFSPPRRRSVYSYSAREGPRIQVNYLVGMVIGILFFIHMCL</sequence>
<keyword evidence="2" id="KW-0812">Transmembrane</keyword>
<organism evidence="3 4">
    <name type="scientific">Ooceraea biroi</name>
    <name type="common">Clonal raider ant</name>
    <name type="synonym">Cerapachys biroi</name>
    <dbReference type="NCBI Taxonomy" id="2015173"/>
    <lineage>
        <taxon>Eukaryota</taxon>
        <taxon>Metazoa</taxon>
        <taxon>Ecdysozoa</taxon>
        <taxon>Arthropoda</taxon>
        <taxon>Hexapoda</taxon>
        <taxon>Insecta</taxon>
        <taxon>Pterygota</taxon>
        <taxon>Neoptera</taxon>
        <taxon>Endopterygota</taxon>
        <taxon>Hymenoptera</taxon>
        <taxon>Apocrita</taxon>
        <taxon>Aculeata</taxon>
        <taxon>Formicoidea</taxon>
        <taxon>Formicidae</taxon>
        <taxon>Dorylinae</taxon>
        <taxon>Ooceraea</taxon>
    </lineage>
</organism>
<evidence type="ECO:0000256" key="1">
    <source>
        <dbReference type="SAM" id="MobiDB-lite"/>
    </source>
</evidence>
<gene>
    <name evidence="3" type="ORF">DMN91_012077</name>
</gene>
<dbReference type="Proteomes" id="UP000279307">
    <property type="component" value="Chromosome 12"/>
</dbReference>
<keyword evidence="2" id="KW-0472">Membrane</keyword>
<feature type="region of interest" description="Disordered" evidence="1">
    <location>
        <begin position="1"/>
        <end position="27"/>
    </location>
</feature>
<feature type="transmembrane region" description="Helical" evidence="2">
    <location>
        <begin position="188"/>
        <end position="204"/>
    </location>
</feature>
<dbReference type="OrthoDB" id="10070125at2759"/>
<dbReference type="Pfam" id="PF15062">
    <property type="entry name" value="ARL6IP6"/>
    <property type="match status" value="1"/>
</dbReference>
<dbReference type="InterPro" id="IPR029383">
    <property type="entry name" value="ARL6IP6"/>
</dbReference>
<dbReference type="EMBL" id="QOIP01000012">
    <property type="protein sequence ID" value="RLU16317.1"/>
    <property type="molecule type" value="Genomic_DNA"/>
</dbReference>
<keyword evidence="2" id="KW-1133">Transmembrane helix</keyword>
<evidence type="ECO:0000313" key="4">
    <source>
        <dbReference type="Proteomes" id="UP000279307"/>
    </source>
</evidence>
<evidence type="ECO:0008006" key="5">
    <source>
        <dbReference type="Google" id="ProtNLM"/>
    </source>
</evidence>
<dbReference type="AlphaFoldDB" id="A0A3L8D753"/>
<name>A0A3L8D753_OOCBI</name>
<proteinExistence type="predicted"/>
<evidence type="ECO:0000313" key="3">
    <source>
        <dbReference type="EMBL" id="RLU16317.1"/>
    </source>
</evidence>
<dbReference type="PANTHER" id="PTHR28640">
    <property type="entry name" value="ADP-RIBOSYLATION FACTOR-LIKE PROTEIN 6-INTERACTING PROTEIN 6"/>
    <property type="match status" value="1"/>
</dbReference>